<accession>A0ABY6V2F5</accession>
<feature type="transmembrane region" description="Helical" evidence="1">
    <location>
        <begin position="225"/>
        <end position="249"/>
    </location>
</feature>
<gene>
    <name evidence="2" type="ORF">CLO192961_LOCUS449168</name>
</gene>
<protein>
    <submittedName>
        <fullName evidence="2">Uncharacterized protein</fullName>
    </submittedName>
</protein>
<proteinExistence type="predicted"/>
<comment type="caution">
    <text evidence="2">The sequence shown here is derived from an EMBL/GenBank/DDBJ whole genome shotgun (WGS) entry which is preliminary data.</text>
</comment>
<evidence type="ECO:0000313" key="3">
    <source>
        <dbReference type="Proteomes" id="UP000766486"/>
    </source>
</evidence>
<dbReference type="Proteomes" id="UP000766486">
    <property type="component" value="Unassembled WGS sequence"/>
</dbReference>
<keyword evidence="1" id="KW-0472">Membrane</keyword>
<keyword evidence="1" id="KW-1133">Transmembrane helix</keyword>
<evidence type="ECO:0000313" key="2">
    <source>
        <dbReference type="EMBL" id="VUC36586.1"/>
    </source>
</evidence>
<organism evidence="2 3">
    <name type="scientific">Bionectria ochroleuca</name>
    <name type="common">Gliocladium roseum</name>
    <dbReference type="NCBI Taxonomy" id="29856"/>
    <lineage>
        <taxon>Eukaryota</taxon>
        <taxon>Fungi</taxon>
        <taxon>Dikarya</taxon>
        <taxon>Ascomycota</taxon>
        <taxon>Pezizomycotina</taxon>
        <taxon>Sordariomycetes</taxon>
        <taxon>Hypocreomycetidae</taxon>
        <taxon>Hypocreales</taxon>
        <taxon>Bionectriaceae</taxon>
        <taxon>Clonostachys</taxon>
    </lineage>
</organism>
<dbReference type="EMBL" id="CABFNS010000931">
    <property type="protein sequence ID" value="VUC36586.1"/>
    <property type="molecule type" value="Genomic_DNA"/>
</dbReference>
<evidence type="ECO:0000256" key="1">
    <source>
        <dbReference type="SAM" id="Phobius"/>
    </source>
</evidence>
<keyword evidence="3" id="KW-1185">Reference proteome</keyword>
<reference evidence="2 3" key="1">
    <citation type="submission" date="2019-06" db="EMBL/GenBank/DDBJ databases">
        <authorList>
            <person name="Broberg M."/>
        </authorList>
    </citation>
    <scope>NUCLEOTIDE SEQUENCE [LARGE SCALE GENOMIC DNA]</scope>
</reference>
<name>A0ABY6V2F5_BIOOC</name>
<keyword evidence="1" id="KW-0812">Transmembrane</keyword>
<sequence length="319" mass="35958">MLRNYTGEVTNGSWYGYQQSINSNHLPRWSIALNRFISKDWLAFKDSSFNAFENETEIEAGLTKLLFQFDFPRRNGLYSGSRNRLVMRNCNVVAQRPSLKPHPPENLSFLSDPQIFEAISRLLPFVSHGEKETLNYIFNVASLPMIDLIIDDMIESNIDFPISATKLSTRLSQAINTFYLVHQTSSFMDPSEVPSYEKDVPFLAPAWTVGKATTINAYYVYLIKWPWMVVSMASCLILTLASIVGVGFVHSGHGPEVLGYVSTAIRDSDISGLPAQAARMDGDELSKAMRKRRFRYGRKLGEKGPHTVGFGPEEDIIIL</sequence>